<keyword evidence="2" id="KW-0812">Transmembrane</keyword>
<dbReference type="KEGG" id="kco:BWI95_22320"/>
<organism evidence="3 4">
    <name type="scientific">Kosakonia cowanii JCM 10956 = DSM 18146</name>
    <dbReference type="NCBI Taxonomy" id="1300165"/>
    <lineage>
        <taxon>Bacteria</taxon>
        <taxon>Pseudomonadati</taxon>
        <taxon>Pseudomonadota</taxon>
        <taxon>Gammaproteobacteria</taxon>
        <taxon>Enterobacterales</taxon>
        <taxon>Enterobacteriaceae</taxon>
        <taxon>Kosakonia</taxon>
    </lineage>
</organism>
<gene>
    <name evidence="3" type="ORF">BWI95_22320</name>
</gene>
<keyword evidence="3" id="KW-0614">Plasmid</keyword>
<keyword evidence="4" id="KW-1185">Reference proteome</keyword>
<proteinExistence type="predicted"/>
<feature type="transmembrane region" description="Helical" evidence="2">
    <location>
        <begin position="30"/>
        <end position="49"/>
    </location>
</feature>
<accession>A0A831EFS9</accession>
<evidence type="ECO:0000256" key="2">
    <source>
        <dbReference type="SAM" id="Phobius"/>
    </source>
</evidence>
<keyword evidence="2" id="KW-1133">Transmembrane helix</keyword>
<protein>
    <submittedName>
        <fullName evidence="3">Uncharacterized protein</fullName>
    </submittedName>
</protein>
<dbReference type="Proteomes" id="UP000187148">
    <property type="component" value="Plasmid p888-76-1"/>
</dbReference>
<sequence length="160" mass="18515">MSKTQSRKQLRKIGMDIQLWEHGRFTLRRAAFYVVVLMLLFAVMTPVALLFYLSAGALIAGFFICAGLIAYFCRKLLPGWAEDDWPGAIDRKLAVYQPCNHSAWRCLQEAVKSKGGIEKDDLRTWYDDEYRVVFRQTDKPLPHFLENTPDKAEQEDEQLP</sequence>
<feature type="region of interest" description="Disordered" evidence="1">
    <location>
        <begin position="141"/>
        <end position="160"/>
    </location>
</feature>
<evidence type="ECO:0000313" key="3">
    <source>
        <dbReference type="EMBL" id="APZ07788.1"/>
    </source>
</evidence>
<name>A0A831EFS9_9ENTR</name>
<dbReference type="AlphaFoldDB" id="A0A831EFS9"/>
<reference evidence="3 4" key="1">
    <citation type="submission" date="2017-01" db="EMBL/GenBank/DDBJ databases">
        <authorList>
            <person name="Cao J.-M."/>
        </authorList>
    </citation>
    <scope>NUCLEOTIDE SEQUENCE [LARGE SCALE GENOMIC DNA]</scope>
    <source>
        <strain evidence="3 4">888-76</strain>
        <plasmid evidence="3 4">p888-76-1</plasmid>
    </source>
</reference>
<dbReference type="EMBL" id="CP019446">
    <property type="protein sequence ID" value="APZ07788.1"/>
    <property type="molecule type" value="Genomic_DNA"/>
</dbReference>
<evidence type="ECO:0000256" key="1">
    <source>
        <dbReference type="SAM" id="MobiDB-lite"/>
    </source>
</evidence>
<evidence type="ECO:0000313" key="4">
    <source>
        <dbReference type="Proteomes" id="UP000187148"/>
    </source>
</evidence>
<dbReference type="RefSeq" id="WP_054804368.1">
    <property type="nucleotide sequence ID" value="NZ_CP019446.1"/>
</dbReference>
<feature type="transmembrane region" description="Helical" evidence="2">
    <location>
        <begin position="55"/>
        <end position="73"/>
    </location>
</feature>
<geneLocation type="plasmid" evidence="3 4">
    <name>p888-76-1</name>
</geneLocation>
<keyword evidence="2" id="KW-0472">Membrane</keyword>